<comment type="similarity">
    <text evidence="2">Belongs to the major facilitator superfamily. Proton-dependent oligopeptide transporter (POT/PTR) (TC 2.A.17) family.</text>
</comment>
<dbReference type="EMBL" id="ML987214">
    <property type="protein sequence ID" value="KAF2240958.1"/>
    <property type="molecule type" value="Genomic_DNA"/>
</dbReference>
<keyword evidence="10" id="KW-1185">Reference proteome</keyword>
<organism evidence="9 10">
    <name type="scientific">Trematosphaeria pertusa</name>
    <dbReference type="NCBI Taxonomy" id="390896"/>
    <lineage>
        <taxon>Eukaryota</taxon>
        <taxon>Fungi</taxon>
        <taxon>Dikarya</taxon>
        <taxon>Ascomycota</taxon>
        <taxon>Pezizomycotina</taxon>
        <taxon>Dothideomycetes</taxon>
        <taxon>Pleosporomycetidae</taxon>
        <taxon>Pleosporales</taxon>
        <taxon>Massarineae</taxon>
        <taxon>Trematosphaeriaceae</taxon>
        <taxon>Trematosphaeria</taxon>
    </lineage>
</organism>
<feature type="region of interest" description="Disordered" evidence="7">
    <location>
        <begin position="24"/>
        <end position="48"/>
    </location>
</feature>
<feature type="transmembrane region" description="Helical" evidence="8">
    <location>
        <begin position="274"/>
        <end position="295"/>
    </location>
</feature>
<name>A0A6A6HT61_9PLEO</name>
<evidence type="ECO:0000256" key="4">
    <source>
        <dbReference type="ARBA" id="ARBA00022692"/>
    </source>
</evidence>
<accession>A0A6A6HT61</accession>
<dbReference type="RefSeq" id="XP_033675962.1">
    <property type="nucleotide sequence ID" value="XM_033820441.1"/>
</dbReference>
<feature type="transmembrane region" description="Helical" evidence="8">
    <location>
        <begin position="250"/>
        <end position="268"/>
    </location>
</feature>
<keyword evidence="5 8" id="KW-1133">Transmembrane helix</keyword>
<keyword evidence="6 8" id="KW-0472">Membrane</keyword>
<feature type="transmembrane region" description="Helical" evidence="8">
    <location>
        <begin position="488"/>
        <end position="512"/>
    </location>
</feature>
<evidence type="ECO:0000256" key="1">
    <source>
        <dbReference type="ARBA" id="ARBA00004141"/>
    </source>
</evidence>
<feature type="transmembrane region" description="Helical" evidence="8">
    <location>
        <begin position="524"/>
        <end position="547"/>
    </location>
</feature>
<dbReference type="AlphaFoldDB" id="A0A6A6HT61"/>
<dbReference type="FunFam" id="1.20.1250.20:FF:000085">
    <property type="entry name" value="MFS peptide transporter Ptr2"/>
    <property type="match status" value="1"/>
</dbReference>
<evidence type="ECO:0000313" key="9">
    <source>
        <dbReference type="EMBL" id="KAF2240958.1"/>
    </source>
</evidence>
<gene>
    <name evidence="9" type="ORF">BU26DRAFT_184859</name>
</gene>
<evidence type="ECO:0000256" key="3">
    <source>
        <dbReference type="ARBA" id="ARBA00022448"/>
    </source>
</evidence>
<evidence type="ECO:0000256" key="2">
    <source>
        <dbReference type="ARBA" id="ARBA00005982"/>
    </source>
</evidence>
<comment type="subcellular location">
    <subcellularLocation>
        <location evidence="1">Membrane</location>
        <topology evidence="1">Multi-pass membrane protein</topology>
    </subcellularLocation>
</comment>
<feature type="compositionally biased region" description="Basic and acidic residues" evidence="7">
    <location>
        <begin position="24"/>
        <end position="40"/>
    </location>
</feature>
<protein>
    <submittedName>
        <fullName evidence="9">PTR2-domain-containing protein</fullName>
    </submittedName>
</protein>
<evidence type="ECO:0000313" key="10">
    <source>
        <dbReference type="Proteomes" id="UP000800094"/>
    </source>
</evidence>
<evidence type="ECO:0000256" key="5">
    <source>
        <dbReference type="ARBA" id="ARBA00022989"/>
    </source>
</evidence>
<dbReference type="InterPro" id="IPR000109">
    <property type="entry name" value="POT_fam"/>
</dbReference>
<feature type="transmembrane region" description="Helical" evidence="8">
    <location>
        <begin position="409"/>
        <end position="425"/>
    </location>
</feature>
<dbReference type="SUPFAM" id="SSF103473">
    <property type="entry name" value="MFS general substrate transporter"/>
    <property type="match status" value="1"/>
</dbReference>
<keyword evidence="4 8" id="KW-0812">Transmembrane</keyword>
<dbReference type="GeneID" id="54573771"/>
<dbReference type="GO" id="GO:0071916">
    <property type="term" value="F:dipeptide transmembrane transporter activity"/>
    <property type="evidence" value="ECO:0007669"/>
    <property type="project" value="UniProtKB-ARBA"/>
</dbReference>
<dbReference type="Gene3D" id="1.20.1250.20">
    <property type="entry name" value="MFS general substrate transporter like domains"/>
    <property type="match status" value="1"/>
</dbReference>
<dbReference type="GO" id="GO:0005886">
    <property type="term" value="C:plasma membrane"/>
    <property type="evidence" value="ECO:0007669"/>
    <property type="project" value="UniProtKB-ARBA"/>
</dbReference>
<feature type="transmembrane region" description="Helical" evidence="8">
    <location>
        <begin position="553"/>
        <end position="574"/>
    </location>
</feature>
<dbReference type="InterPro" id="IPR036259">
    <property type="entry name" value="MFS_trans_sf"/>
</dbReference>
<evidence type="ECO:0000256" key="7">
    <source>
        <dbReference type="SAM" id="MobiDB-lite"/>
    </source>
</evidence>
<feature type="transmembrane region" description="Helical" evidence="8">
    <location>
        <begin position="372"/>
        <end position="389"/>
    </location>
</feature>
<evidence type="ECO:0000256" key="8">
    <source>
        <dbReference type="SAM" id="Phobius"/>
    </source>
</evidence>
<proteinExistence type="inferred from homology"/>
<reference evidence="9" key="1">
    <citation type="journal article" date="2020" name="Stud. Mycol.">
        <title>101 Dothideomycetes genomes: a test case for predicting lifestyles and emergence of pathogens.</title>
        <authorList>
            <person name="Haridas S."/>
            <person name="Albert R."/>
            <person name="Binder M."/>
            <person name="Bloem J."/>
            <person name="Labutti K."/>
            <person name="Salamov A."/>
            <person name="Andreopoulos B."/>
            <person name="Baker S."/>
            <person name="Barry K."/>
            <person name="Bills G."/>
            <person name="Bluhm B."/>
            <person name="Cannon C."/>
            <person name="Castanera R."/>
            <person name="Culley D."/>
            <person name="Daum C."/>
            <person name="Ezra D."/>
            <person name="Gonzalez J."/>
            <person name="Henrissat B."/>
            <person name="Kuo A."/>
            <person name="Liang C."/>
            <person name="Lipzen A."/>
            <person name="Lutzoni F."/>
            <person name="Magnuson J."/>
            <person name="Mondo S."/>
            <person name="Nolan M."/>
            <person name="Ohm R."/>
            <person name="Pangilinan J."/>
            <person name="Park H.-J."/>
            <person name="Ramirez L."/>
            <person name="Alfaro M."/>
            <person name="Sun H."/>
            <person name="Tritt A."/>
            <person name="Yoshinaga Y."/>
            <person name="Zwiers L.-H."/>
            <person name="Turgeon B."/>
            <person name="Goodwin S."/>
            <person name="Spatafora J."/>
            <person name="Crous P."/>
            <person name="Grigoriev I."/>
        </authorList>
    </citation>
    <scope>NUCLEOTIDE SEQUENCE</scope>
    <source>
        <strain evidence="9">CBS 122368</strain>
    </source>
</reference>
<dbReference type="Pfam" id="PF00854">
    <property type="entry name" value="PTR2"/>
    <property type="match status" value="1"/>
</dbReference>
<keyword evidence="3" id="KW-0813">Transport</keyword>
<feature type="transmembrane region" description="Helical" evidence="8">
    <location>
        <begin position="160"/>
        <end position="181"/>
    </location>
</feature>
<feature type="transmembrane region" description="Helical" evidence="8">
    <location>
        <begin position="187"/>
        <end position="205"/>
    </location>
</feature>
<sequence>MSSGANMDFVEAAQGGAAKELNEEKILSKTDSDIDHKSDDLIGPNGEQYPTAEEMATLRRVYGKINWMIYIIGIVEMCERFAYYGTTAVFVNFIQQDLPTEGPFPEAGAAGTDGQAGALGMGQRASTGLVQFNQFWSYVMPMVGGWLADEYWGRFKTINVAIVIATVGHILIIIAAIPAVIQNPHGALASFILGLILFGTGVGFFKCNISPLIAEQYEAEHPRPLIRTEPSGERVIVDPGLTISRVYLRYYQLINVGALIGQISMVYAEKYVGFWLSFTLPTILFVLCPILMLVCRKHYVRRPPSGDVLVKASRLYGLAMKGRWSLNPVKTWNNLKAADKWDVVKPSNMSTKPSWMTFDDAWVDEVRRGFKACYVFLWYPIFWLPYGQMTSNLVSQAATMKLNGVPNDVVHNLNPFTLIIFIPVFDKFIYPAIARMGFHFTPLKKVNAGFVCACLSMIVAAAIQHFIYEKSPCGTSASSCETPPELSVWVQTPAYVLIAFSEIFASITGLEYAYTKAPKNMRSLVTGVFWFTHAFSSAVAQAFVPLADDPLLVWLYTTIAIITFVGGMGFWWNFRSLDEQDDKLNALPEGEYTFGKDAAKRGPVESSEV</sequence>
<dbReference type="Proteomes" id="UP000800094">
    <property type="component" value="Unassembled WGS sequence"/>
</dbReference>
<evidence type="ECO:0000256" key="6">
    <source>
        <dbReference type="ARBA" id="ARBA00023136"/>
    </source>
</evidence>
<feature type="transmembrane region" description="Helical" evidence="8">
    <location>
        <begin position="446"/>
        <end position="468"/>
    </location>
</feature>
<dbReference type="OrthoDB" id="8904098at2759"/>
<dbReference type="PANTHER" id="PTHR11654">
    <property type="entry name" value="OLIGOPEPTIDE TRANSPORTER-RELATED"/>
    <property type="match status" value="1"/>
</dbReference>